<sequence length="238" mass="26502">MSEWHGYAREDFTLDGLECILVTPRDPLPGRPFAWRAEFFDAFAQCDLEMVRRGYHLAYIRLSDKYGCPWAVERMRMFHEYLTRERGLGAHPVLIGFSRGGLYAVNFALSFPERVGKLYLDAPVLDVLSWPGGRGRGVGAEREWRECLACYGATEATIQSNVQARPVKRGAELARLGIPLAMVIGGADDLVPFEENGRPFADAFAAAGGLLLLNIKPSCGHHPHSLDDVSELCDFLCR</sequence>
<reference evidence="1" key="1">
    <citation type="submission" date="2020-10" db="EMBL/GenBank/DDBJ databases">
        <authorList>
            <person name="Gilroy R."/>
        </authorList>
    </citation>
    <scope>NUCLEOTIDE SEQUENCE</scope>
    <source>
        <strain evidence="1">ChiSxjej2B14-8506</strain>
    </source>
</reference>
<dbReference type="Proteomes" id="UP000824123">
    <property type="component" value="Unassembled WGS sequence"/>
</dbReference>
<protein>
    <submittedName>
        <fullName evidence="1">Alpha/beta hydrolase</fullName>
    </submittedName>
</protein>
<proteinExistence type="predicted"/>
<gene>
    <name evidence="1" type="ORF">IAC59_06590</name>
</gene>
<name>A0A9D1S4R2_9FIRM</name>
<organism evidence="1 2">
    <name type="scientific">Candidatus Fimadaptatus faecigallinarum</name>
    <dbReference type="NCBI Taxonomy" id="2840814"/>
    <lineage>
        <taxon>Bacteria</taxon>
        <taxon>Bacillati</taxon>
        <taxon>Bacillota</taxon>
        <taxon>Clostridia</taxon>
        <taxon>Eubacteriales</taxon>
        <taxon>Candidatus Fimadaptatus</taxon>
    </lineage>
</organism>
<dbReference type="EMBL" id="DVNK01000039">
    <property type="protein sequence ID" value="HIU46910.1"/>
    <property type="molecule type" value="Genomic_DNA"/>
</dbReference>
<evidence type="ECO:0000313" key="2">
    <source>
        <dbReference type="Proteomes" id="UP000824123"/>
    </source>
</evidence>
<keyword evidence="1" id="KW-0378">Hydrolase</keyword>
<dbReference type="GO" id="GO:0016787">
    <property type="term" value="F:hydrolase activity"/>
    <property type="evidence" value="ECO:0007669"/>
    <property type="project" value="UniProtKB-KW"/>
</dbReference>
<accession>A0A9D1S4R2</accession>
<dbReference type="SUPFAM" id="SSF53474">
    <property type="entry name" value="alpha/beta-Hydrolases"/>
    <property type="match status" value="1"/>
</dbReference>
<dbReference type="AlphaFoldDB" id="A0A9D1S4R2"/>
<evidence type="ECO:0000313" key="1">
    <source>
        <dbReference type="EMBL" id="HIU46910.1"/>
    </source>
</evidence>
<reference evidence="1" key="2">
    <citation type="journal article" date="2021" name="PeerJ">
        <title>Extensive microbial diversity within the chicken gut microbiome revealed by metagenomics and culture.</title>
        <authorList>
            <person name="Gilroy R."/>
            <person name="Ravi A."/>
            <person name="Getino M."/>
            <person name="Pursley I."/>
            <person name="Horton D.L."/>
            <person name="Alikhan N.F."/>
            <person name="Baker D."/>
            <person name="Gharbi K."/>
            <person name="Hall N."/>
            <person name="Watson M."/>
            <person name="Adriaenssens E.M."/>
            <person name="Foster-Nyarko E."/>
            <person name="Jarju S."/>
            <person name="Secka A."/>
            <person name="Antonio M."/>
            <person name="Oren A."/>
            <person name="Chaudhuri R.R."/>
            <person name="La Ragione R."/>
            <person name="Hildebrand F."/>
            <person name="Pallen M.J."/>
        </authorList>
    </citation>
    <scope>NUCLEOTIDE SEQUENCE</scope>
    <source>
        <strain evidence="1">ChiSxjej2B14-8506</strain>
    </source>
</reference>
<dbReference type="InterPro" id="IPR029058">
    <property type="entry name" value="AB_hydrolase_fold"/>
</dbReference>
<comment type="caution">
    <text evidence="1">The sequence shown here is derived from an EMBL/GenBank/DDBJ whole genome shotgun (WGS) entry which is preliminary data.</text>
</comment>
<dbReference type="Gene3D" id="3.40.50.1820">
    <property type="entry name" value="alpha/beta hydrolase"/>
    <property type="match status" value="1"/>
</dbReference>